<reference evidence="2" key="1">
    <citation type="submission" date="2023-03" db="EMBL/GenBank/DDBJ databases">
        <authorList>
            <person name="Julca I."/>
        </authorList>
    </citation>
    <scope>NUCLEOTIDE SEQUENCE</scope>
</reference>
<feature type="compositionally biased region" description="Basic residues" evidence="1">
    <location>
        <begin position="7"/>
        <end position="20"/>
    </location>
</feature>
<dbReference type="PANTHER" id="PTHR37260:SF2">
    <property type="entry name" value="PROTEIN ECERIFERUM 16"/>
    <property type="match status" value="1"/>
</dbReference>
<evidence type="ECO:0000313" key="3">
    <source>
        <dbReference type="Proteomes" id="UP001161247"/>
    </source>
</evidence>
<proteinExistence type="predicted"/>
<feature type="region of interest" description="Disordered" evidence="1">
    <location>
        <begin position="229"/>
        <end position="279"/>
    </location>
</feature>
<feature type="compositionally biased region" description="Low complexity" evidence="1">
    <location>
        <begin position="26"/>
        <end position="41"/>
    </location>
</feature>
<dbReference type="InterPro" id="IPR053342">
    <property type="entry name" value="Exosome_cofactor/PTGS_suppr"/>
</dbReference>
<sequence>MDAKALAKSKRAHSLHHSKKYQPNPTSRASTSSVTATSGKKATSKQEKDKSNRSHGSKDLPSNWDRYREEFDSGFEETPPVTNHNQACDAVAPKSKGADYAYLLNEAKTQSQTNATSNSLSLYDDVFTGFHQAFAPLLSVEGQRLLSWLSDDNFPFDDTVSGGQEASFFSLNLDSLAEKLSKASLAERLFIEPDVLPPELLSEVQTNSEKDPDHALPTVSTDAAEATLDGESSISIPEQNRSTFQSPESRSSIPSTGSCNVSAPTSSNQPLDDFLGNGGTSEKVALEVHAESSVERSSRFEGTAAEAELDMLLDSFSETKFFDSSAVAKISSYTSSETQASSSNSVPVHRPGEGPDARSIRSMNITLDDSLDDLLKETSKQSTSISARVLTANEVKIVPSDNPSMYQSNSKPKILDDFDSWFDTL</sequence>
<feature type="compositionally biased region" description="Basic and acidic residues" evidence="1">
    <location>
        <begin position="44"/>
        <end position="58"/>
    </location>
</feature>
<accession>A0AAV1C0W6</accession>
<feature type="region of interest" description="Disordered" evidence="1">
    <location>
        <begin position="335"/>
        <end position="360"/>
    </location>
</feature>
<dbReference type="EMBL" id="OX459118">
    <property type="protein sequence ID" value="CAI9089306.1"/>
    <property type="molecule type" value="Genomic_DNA"/>
</dbReference>
<name>A0AAV1C0W6_OLDCO</name>
<keyword evidence="3" id="KW-1185">Reference proteome</keyword>
<feature type="region of interest" description="Disordered" evidence="1">
    <location>
        <begin position="1"/>
        <end position="65"/>
    </location>
</feature>
<dbReference type="AlphaFoldDB" id="A0AAV1C0W6"/>
<dbReference type="PANTHER" id="PTHR37260">
    <property type="entry name" value="PHOSPHORELAY PROTEIN"/>
    <property type="match status" value="1"/>
</dbReference>
<organism evidence="2 3">
    <name type="scientific">Oldenlandia corymbosa var. corymbosa</name>
    <dbReference type="NCBI Taxonomy" id="529605"/>
    <lineage>
        <taxon>Eukaryota</taxon>
        <taxon>Viridiplantae</taxon>
        <taxon>Streptophyta</taxon>
        <taxon>Embryophyta</taxon>
        <taxon>Tracheophyta</taxon>
        <taxon>Spermatophyta</taxon>
        <taxon>Magnoliopsida</taxon>
        <taxon>eudicotyledons</taxon>
        <taxon>Gunneridae</taxon>
        <taxon>Pentapetalae</taxon>
        <taxon>asterids</taxon>
        <taxon>lamiids</taxon>
        <taxon>Gentianales</taxon>
        <taxon>Rubiaceae</taxon>
        <taxon>Rubioideae</taxon>
        <taxon>Spermacoceae</taxon>
        <taxon>Hedyotis-Oldenlandia complex</taxon>
        <taxon>Oldenlandia</taxon>
    </lineage>
</organism>
<feature type="compositionally biased region" description="Polar residues" evidence="1">
    <location>
        <begin position="230"/>
        <end position="270"/>
    </location>
</feature>
<evidence type="ECO:0000313" key="2">
    <source>
        <dbReference type="EMBL" id="CAI9089306.1"/>
    </source>
</evidence>
<dbReference type="Proteomes" id="UP001161247">
    <property type="component" value="Chromosome 1"/>
</dbReference>
<feature type="compositionally biased region" description="Basic and acidic residues" evidence="1">
    <location>
        <begin position="350"/>
        <end position="359"/>
    </location>
</feature>
<feature type="compositionally biased region" description="Low complexity" evidence="1">
    <location>
        <begin position="335"/>
        <end position="345"/>
    </location>
</feature>
<protein>
    <submittedName>
        <fullName evidence="2">OLC1v1023863C2</fullName>
    </submittedName>
</protein>
<evidence type="ECO:0000256" key="1">
    <source>
        <dbReference type="SAM" id="MobiDB-lite"/>
    </source>
</evidence>
<gene>
    <name evidence="2" type="ORF">OLC1_LOCUS1673</name>
</gene>